<dbReference type="PROSITE" id="PS50294">
    <property type="entry name" value="WD_REPEATS_REGION"/>
    <property type="match status" value="1"/>
</dbReference>
<name>A0A8S1PM99_PARPR</name>
<keyword evidence="3" id="KW-1185">Reference proteome</keyword>
<feature type="repeat" description="WD" evidence="1">
    <location>
        <begin position="33"/>
        <end position="66"/>
    </location>
</feature>
<comment type="caution">
    <text evidence="2">The sequence shown here is derived from an EMBL/GenBank/DDBJ whole genome shotgun (WGS) entry which is preliminary data.</text>
</comment>
<dbReference type="AlphaFoldDB" id="A0A8S1PM99"/>
<evidence type="ECO:0000313" key="2">
    <source>
        <dbReference type="EMBL" id="CAD8104081.1"/>
    </source>
</evidence>
<organism evidence="2 3">
    <name type="scientific">Paramecium primaurelia</name>
    <dbReference type="NCBI Taxonomy" id="5886"/>
    <lineage>
        <taxon>Eukaryota</taxon>
        <taxon>Sar</taxon>
        <taxon>Alveolata</taxon>
        <taxon>Ciliophora</taxon>
        <taxon>Intramacronucleata</taxon>
        <taxon>Oligohymenophorea</taxon>
        <taxon>Peniculida</taxon>
        <taxon>Parameciidae</taxon>
        <taxon>Paramecium</taxon>
    </lineage>
</organism>
<accession>A0A8S1PM99</accession>
<evidence type="ECO:0000256" key="1">
    <source>
        <dbReference type="PROSITE-ProRule" id="PRU00221"/>
    </source>
</evidence>
<protein>
    <submittedName>
        <fullName evidence="2">Uncharacterized protein</fullName>
    </submittedName>
</protein>
<dbReference type="SMART" id="SM00320">
    <property type="entry name" value="WD40"/>
    <property type="match status" value="1"/>
</dbReference>
<sequence>MNSVMLLLQSRQLSRSCWMQQGNYKKPNQIQFLSEHTREVKTVNFMKNTNKFVSGSQDSLIIIWQLIGNNQRQCQQQKIDWT</sequence>
<dbReference type="InterPro" id="IPR001680">
    <property type="entry name" value="WD40_rpt"/>
</dbReference>
<reference evidence="2" key="1">
    <citation type="submission" date="2021-01" db="EMBL/GenBank/DDBJ databases">
        <authorList>
            <consortium name="Genoscope - CEA"/>
            <person name="William W."/>
        </authorList>
    </citation>
    <scope>NUCLEOTIDE SEQUENCE</scope>
</reference>
<dbReference type="PROSITE" id="PS50082">
    <property type="entry name" value="WD_REPEATS_2"/>
    <property type="match status" value="1"/>
</dbReference>
<keyword evidence="1" id="KW-0853">WD repeat</keyword>
<dbReference type="EMBL" id="CAJJDM010000125">
    <property type="protein sequence ID" value="CAD8104081.1"/>
    <property type="molecule type" value="Genomic_DNA"/>
</dbReference>
<gene>
    <name evidence="2" type="ORF">PPRIM_AZ9-3.1.T1220181</name>
</gene>
<dbReference type="Proteomes" id="UP000688137">
    <property type="component" value="Unassembled WGS sequence"/>
</dbReference>
<evidence type="ECO:0000313" key="3">
    <source>
        <dbReference type="Proteomes" id="UP000688137"/>
    </source>
</evidence>
<proteinExistence type="predicted"/>